<dbReference type="Gene3D" id="3.30.450.20">
    <property type="entry name" value="PAS domain"/>
    <property type="match status" value="1"/>
</dbReference>
<gene>
    <name evidence="1" type="ORF">SAMN00017405_1228</name>
</gene>
<dbReference type="InterPro" id="IPR035965">
    <property type="entry name" value="PAS-like_dom_sf"/>
</dbReference>
<dbReference type="EMBL" id="FWWT01000013">
    <property type="protein sequence ID" value="SMB87066.1"/>
    <property type="molecule type" value="Genomic_DNA"/>
</dbReference>
<evidence type="ECO:0000313" key="1">
    <source>
        <dbReference type="EMBL" id="SMB87066.1"/>
    </source>
</evidence>
<keyword evidence="1" id="KW-0808">Transferase</keyword>
<proteinExistence type="predicted"/>
<dbReference type="Proteomes" id="UP000192731">
    <property type="component" value="Unassembled WGS sequence"/>
</dbReference>
<organism evidence="1 2">
    <name type="scientific">Desulfonispora thiosulfatigenes DSM 11270</name>
    <dbReference type="NCBI Taxonomy" id="656914"/>
    <lineage>
        <taxon>Bacteria</taxon>
        <taxon>Bacillati</taxon>
        <taxon>Bacillota</taxon>
        <taxon>Clostridia</taxon>
        <taxon>Eubacteriales</taxon>
        <taxon>Peptococcaceae</taxon>
        <taxon>Desulfonispora</taxon>
    </lineage>
</organism>
<keyword evidence="2" id="KW-1185">Reference proteome</keyword>
<dbReference type="AlphaFoldDB" id="A0A1W1V172"/>
<dbReference type="RefSeq" id="WP_084052619.1">
    <property type="nucleotide sequence ID" value="NZ_FWWT01000013.1"/>
</dbReference>
<accession>A0A1W1V172</accession>
<dbReference type="STRING" id="656914.SAMN00017405_1228"/>
<evidence type="ECO:0000313" key="2">
    <source>
        <dbReference type="Proteomes" id="UP000192731"/>
    </source>
</evidence>
<dbReference type="GO" id="GO:0016301">
    <property type="term" value="F:kinase activity"/>
    <property type="evidence" value="ECO:0007669"/>
    <property type="project" value="UniProtKB-KW"/>
</dbReference>
<dbReference type="SUPFAM" id="SSF55785">
    <property type="entry name" value="PYP-like sensor domain (PAS domain)"/>
    <property type="match status" value="1"/>
</dbReference>
<sequence>MQTQFASAERLVDEEIYKQAELIINENMIPSLFNIMPYILLIINKQRQIIYSNQSFLKLLNFPEQKRILGLRFGEILKCKHADKLPGGCGTTESCSVCGALLAILECQKKKIAITKECLLETKSKNEIVHHELEVYASPAYISNSEHILFTVRDISTEKRKSAMEKIFFHDLLNTSGAAKGLLDVIVNNGYRKDTMELAECASETLDILVDEVKNYQDIFAAESGKLEIKSTLFSVKDVIEGLVKQYLKNEDINCPINFNCTEEL</sequence>
<reference evidence="1 2" key="1">
    <citation type="submission" date="2017-04" db="EMBL/GenBank/DDBJ databases">
        <authorList>
            <person name="Afonso C.L."/>
            <person name="Miller P.J."/>
            <person name="Scott M.A."/>
            <person name="Spackman E."/>
            <person name="Goraichik I."/>
            <person name="Dimitrov K.M."/>
            <person name="Suarez D.L."/>
            <person name="Swayne D.E."/>
        </authorList>
    </citation>
    <scope>NUCLEOTIDE SEQUENCE [LARGE SCALE GENOMIC DNA]</scope>
    <source>
        <strain evidence="1 2">DSM 11270</strain>
    </source>
</reference>
<name>A0A1W1V172_DESTI</name>
<keyword evidence="1" id="KW-0418">Kinase</keyword>
<protein>
    <submittedName>
        <fullName evidence="1">Histidine kinase</fullName>
    </submittedName>
</protein>
<dbReference type="OrthoDB" id="9792686at2"/>